<proteinExistence type="predicted"/>
<dbReference type="AlphaFoldDB" id="A0A4Y9VW53"/>
<name>A0A4Y9VW53_9PROT</name>
<sequence>MFKYQDGSEILIGDSVMFENGKTIGIVELIAVSEADIKSINVNEAGIMLKSEPFGLVYLSEHWLKNDPLLFLSHAPA</sequence>
<accession>A0A4Y9VW53</accession>
<protein>
    <submittedName>
        <fullName evidence="2">Uncharacterized protein</fullName>
    </submittedName>
</protein>
<evidence type="ECO:0000313" key="2">
    <source>
        <dbReference type="EMBL" id="TFW73461.1"/>
    </source>
</evidence>
<organism evidence="2 3">
    <name type="scientific">Methylotenera oryzisoli</name>
    <dbReference type="NCBI Taxonomy" id="2080758"/>
    <lineage>
        <taxon>Bacteria</taxon>
        <taxon>Pseudomonadati</taxon>
        <taxon>Pseudomonadota</taxon>
        <taxon>Betaproteobacteria</taxon>
        <taxon>Nitrosomonadales</taxon>
        <taxon>Methylophilaceae</taxon>
        <taxon>Methylotenera</taxon>
    </lineage>
</organism>
<dbReference type="EMBL" id="PQVH01000001">
    <property type="protein sequence ID" value="TFW73461.1"/>
    <property type="molecule type" value="Genomic_DNA"/>
</dbReference>
<evidence type="ECO:0000313" key="1">
    <source>
        <dbReference type="EMBL" id="TFW70755.1"/>
    </source>
</evidence>
<comment type="caution">
    <text evidence="2">The sequence shown here is derived from an EMBL/GenBank/DDBJ whole genome shotgun (WGS) entry which is preliminary data.</text>
</comment>
<dbReference type="OrthoDB" id="9181474at2"/>
<keyword evidence="3" id="KW-1185">Reference proteome</keyword>
<dbReference type="EMBL" id="PQVH01000011">
    <property type="protein sequence ID" value="TFW70755.1"/>
    <property type="molecule type" value="Genomic_DNA"/>
</dbReference>
<reference evidence="2 3" key="1">
    <citation type="submission" date="2018-02" db="EMBL/GenBank/DDBJ databases">
        <title>A novel lanthanide dependent methylotroph, Methylotenera sp. La3113.</title>
        <authorList>
            <person name="Lv H."/>
            <person name="Tani A."/>
        </authorList>
    </citation>
    <scope>NUCLEOTIDE SEQUENCE [LARGE SCALE GENOMIC DNA]</scope>
    <source>
        <strain evidence="2 3">La3113</strain>
    </source>
</reference>
<gene>
    <name evidence="2" type="ORF">C3Y98_00855</name>
    <name evidence="1" type="ORF">C3Y98_08755</name>
</gene>
<dbReference type="Proteomes" id="UP000297706">
    <property type="component" value="Unassembled WGS sequence"/>
</dbReference>
<dbReference type="RefSeq" id="WP_135276237.1">
    <property type="nucleotide sequence ID" value="NZ_PQVH01000001.1"/>
</dbReference>
<evidence type="ECO:0000313" key="3">
    <source>
        <dbReference type="Proteomes" id="UP000297706"/>
    </source>
</evidence>